<evidence type="ECO:0000313" key="6">
    <source>
        <dbReference type="Proteomes" id="UP000537326"/>
    </source>
</evidence>
<keyword evidence="2 3" id="KW-0326">Glycosidase</keyword>
<dbReference type="InterPro" id="IPR001547">
    <property type="entry name" value="Glyco_hydro_5"/>
</dbReference>
<dbReference type="GO" id="GO:0009251">
    <property type="term" value="P:glucan catabolic process"/>
    <property type="evidence" value="ECO:0007669"/>
    <property type="project" value="TreeGrafter"/>
</dbReference>
<dbReference type="PANTHER" id="PTHR34142">
    <property type="entry name" value="ENDO-BETA-1,4-GLUCANASE A"/>
    <property type="match status" value="1"/>
</dbReference>
<dbReference type="PANTHER" id="PTHR34142:SF1">
    <property type="entry name" value="GLYCOSIDE HYDROLASE FAMILY 5 DOMAIN-CONTAINING PROTEIN"/>
    <property type="match status" value="1"/>
</dbReference>
<keyword evidence="1 3" id="KW-0378">Hydrolase</keyword>
<evidence type="ECO:0000256" key="3">
    <source>
        <dbReference type="RuleBase" id="RU361153"/>
    </source>
</evidence>
<dbReference type="AlphaFoldDB" id="A0A7Y9YAX6"/>
<dbReference type="EMBL" id="JACBZI010000001">
    <property type="protein sequence ID" value="NYI08811.1"/>
    <property type="molecule type" value="Genomic_DNA"/>
</dbReference>
<gene>
    <name evidence="5" type="ORF">BKA05_000326</name>
</gene>
<dbReference type="RefSeq" id="WP_179529874.1">
    <property type="nucleotide sequence ID" value="NZ_BAAAPP010000002.1"/>
</dbReference>
<evidence type="ECO:0000256" key="2">
    <source>
        <dbReference type="ARBA" id="ARBA00023295"/>
    </source>
</evidence>
<reference evidence="5 6" key="1">
    <citation type="submission" date="2020-07" db="EMBL/GenBank/DDBJ databases">
        <title>Sequencing the genomes of 1000 actinobacteria strains.</title>
        <authorList>
            <person name="Klenk H.-P."/>
        </authorList>
    </citation>
    <scope>NUCLEOTIDE SEQUENCE [LARGE SCALE GENOMIC DNA]</scope>
    <source>
        <strain evidence="5 6">DSM 18248</strain>
    </source>
</reference>
<comment type="caution">
    <text evidence="5">The sequence shown here is derived from an EMBL/GenBank/DDBJ whole genome shotgun (WGS) entry which is preliminary data.</text>
</comment>
<evidence type="ECO:0000256" key="1">
    <source>
        <dbReference type="ARBA" id="ARBA00022801"/>
    </source>
</evidence>
<name>A0A7Y9YAX6_9ACTN</name>
<feature type="domain" description="Glycoside hydrolase family 5" evidence="4">
    <location>
        <begin position="63"/>
        <end position="353"/>
    </location>
</feature>
<dbReference type="GO" id="GO:0004553">
    <property type="term" value="F:hydrolase activity, hydrolyzing O-glycosyl compounds"/>
    <property type="evidence" value="ECO:0007669"/>
    <property type="project" value="InterPro"/>
</dbReference>
<dbReference type="InterPro" id="IPR017853">
    <property type="entry name" value="GH"/>
</dbReference>
<dbReference type="SUPFAM" id="SSF51445">
    <property type="entry name" value="(Trans)glycosidases"/>
    <property type="match status" value="1"/>
</dbReference>
<keyword evidence="6" id="KW-1185">Reference proteome</keyword>
<organism evidence="5 6">
    <name type="scientific">Nocardioides marinus</name>
    <dbReference type="NCBI Taxonomy" id="374514"/>
    <lineage>
        <taxon>Bacteria</taxon>
        <taxon>Bacillati</taxon>
        <taxon>Actinomycetota</taxon>
        <taxon>Actinomycetes</taxon>
        <taxon>Propionibacteriales</taxon>
        <taxon>Nocardioidaceae</taxon>
        <taxon>Nocardioides</taxon>
    </lineage>
</organism>
<evidence type="ECO:0000259" key="4">
    <source>
        <dbReference type="Pfam" id="PF00150"/>
    </source>
</evidence>
<evidence type="ECO:0000313" key="5">
    <source>
        <dbReference type="EMBL" id="NYI08811.1"/>
    </source>
</evidence>
<dbReference type="Pfam" id="PF00150">
    <property type="entry name" value="Cellulase"/>
    <property type="match status" value="1"/>
</dbReference>
<comment type="similarity">
    <text evidence="3">Belongs to the glycosyl hydrolase 5 (cellulase A) family.</text>
</comment>
<sequence>MAQLRRSGGGVVLLLLLGLLGSIALGWFLSRPQDPESPAARPVVRDGALVDARSGDPWVPQGINWSGFESACAQGWGYSGLDPLGEDAEADQAAVIASWGVDTVRLPLNQDCWLGTRSAPVSDDFVERTPLGYRGAVDRFVRALNAEGLVVVLDLHSRKRIGSAGFGSTAMPDSESLAFWRSVAAQYSASPSVLFDAFSAPHSRDDVRGAPVFELGWRCWSQGGCEVPVEDDRTQTKPGRATYEALGMADLVAAIRRAGAEQPILLSGLDGANDLRAWADSVPDDDQLVAAFHAYDTAACGPACWERVLAPLADRVPVLTTELGAEDPTDGWVADYLRFAQEHDIGSLLWVWAELPADPMALVSDLDGTPTPWGELAREWWSQGLPEAG</sequence>
<dbReference type="Gene3D" id="3.20.20.80">
    <property type="entry name" value="Glycosidases"/>
    <property type="match status" value="1"/>
</dbReference>
<accession>A0A7Y9YAX6</accession>
<protein>
    <recommendedName>
        <fullName evidence="4">Glycoside hydrolase family 5 domain-containing protein</fullName>
    </recommendedName>
</protein>
<proteinExistence type="inferred from homology"/>
<dbReference type="Proteomes" id="UP000537326">
    <property type="component" value="Unassembled WGS sequence"/>
</dbReference>